<protein>
    <submittedName>
        <fullName evidence="3">Uncharacterized protein</fullName>
    </submittedName>
</protein>
<accession>A0A1L9SQ17</accession>
<organism evidence="3 4">
    <name type="scientific">Penicilliopsis zonata CBS 506.65</name>
    <dbReference type="NCBI Taxonomy" id="1073090"/>
    <lineage>
        <taxon>Eukaryota</taxon>
        <taxon>Fungi</taxon>
        <taxon>Dikarya</taxon>
        <taxon>Ascomycota</taxon>
        <taxon>Pezizomycotina</taxon>
        <taxon>Eurotiomycetes</taxon>
        <taxon>Eurotiomycetidae</taxon>
        <taxon>Eurotiales</taxon>
        <taxon>Aspergillaceae</taxon>
        <taxon>Penicilliopsis</taxon>
    </lineage>
</organism>
<keyword evidence="2" id="KW-0472">Membrane</keyword>
<sequence>MGFFKHFAKTHRHWRLYLILIAIELPLTIVLLTLTGIASHGLYRTKLWQAGYDLGFNSSPDEVIYALANYRSYTIPVVWSSFLTNFNLVIGVLSTFLLIVKFPVHVMRLLYPPIAVAIQGSLVALYIVSARYQAGSDMTDSSHPQPGPPWYITKNCNVAKDVAINSIVGYCEQAKSLFAVTIILLTLYFVEFCVCVHSCFLTKEEKESRREQREEKRMEKEFEEMILKSPGMIPMTPAPRTGTFPSMMTPRTGNFPPMMTPGTGNFPPMMTPRTGTFPPMVTPRTGNTMPPLVTPRTLAFNRLDGMPSGHLPLRGPPPSNNTSTPYYPTQPDRGDSSHSPTPVQMYFPPPPKAVTK</sequence>
<dbReference type="AlphaFoldDB" id="A0A1L9SQ17"/>
<evidence type="ECO:0000256" key="1">
    <source>
        <dbReference type="SAM" id="MobiDB-lite"/>
    </source>
</evidence>
<evidence type="ECO:0000256" key="2">
    <source>
        <dbReference type="SAM" id="Phobius"/>
    </source>
</evidence>
<feature type="compositionally biased region" description="Pro residues" evidence="1">
    <location>
        <begin position="347"/>
        <end position="356"/>
    </location>
</feature>
<feature type="transmembrane region" description="Helical" evidence="2">
    <location>
        <begin position="16"/>
        <end position="38"/>
    </location>
</feature>
<reference evidence="4" key="1">
    <citation type="journal article" date="2017" name="Genome Biol.">
        <title>Comparative genomics reveals high biological diversity and specific adaptations in the industrially and medically important fungal genus Aspergillus.</title>
        <authorList>
            <person name="de Vries R.P."/>
            <person name="Riley R."/>
            <person name="Wiebenga A."/>
            <person name="Aguilar-Osorio G."/>
            <person name="Amillis S."/>
            <person name="Uchima C.A."/>
            <person name="Anderluh G."/>
            <person name="Asadollahi M."/>
            <person name="Askin M."/>
            <person name="Barry K."/>
            <person name="Battaglia E."/>
            <person name="Bayram O."/>
            <person name="Benocci T."/>
            <person name="Braus-Stromeyer S.A."/>
            <person name="Caldana C."/>
            <person name="Canovas D."/>
            <person name="Cerqueira G.C."/>
            <person name="Chen F."/>
            <person name="Chen W."/>
            <person name="Choi C."/>
            <person name="Clum A."/>
            <person name="Dos Santos R.A."/>
            <person name="Damasio A.R."/>
            <person name="Diallinas G."/>
            <person name="Emri T."/>
            <person name="Fekete E."/>
            <person name="Flipphi M."/>
            <person name="Freyberg S."/>
            <person name="Gallo A."/>
            <person name="Gournas C."/>
            <person name="Habgood R."/>
            <person name="Hainaut M."/>
            <person name="Harispe M.L."/>
            <person name="Henrissat B."/>
            <person name="Hilden K.S."/>
            <person name="Hope R."/>
            <person name="Hossain A."/>
            <person name="Karabika E."/>
            <person name="Karaffa L."/>
            <person name="Karanyi Z."/>
            <person name="Krasevec N."/>
            <person name="Kuo A."/>
            <person name="Kusch H."/>
            <person name="LaButti K."/>
            <person name="Lagendijk E.L."/>
            <person name="Lapidus A."/>
            <person name="Levasseur A."/>
            <person name="Lindquist E."/>
            <person name="Lipzen A."/>
            <person name="Logrieco A.F."/>
            <person name="MacCabe A."/>
            <person name="Maekelae M.R."/>
            <person name="Malavazi I."/>
            <person name="Melin P."/>
            <person name="Meyer V."/>
            <person name="Mielnichuk N."/>
            <person name="Miskei M."/>
            <person name="Molnar A.P."/>
            <person name="Mule G."/>
            <person name="Ngan C.Y."/>
            <person name="Orejas M."/>
            <person name="Orosz E."/>
            <person name="Ouedraogo J.P."/>
            <person name="Overkamp K.M."/>
            <person name="Park H.-S."/>
            <person name="Perrone G."/>
            <person name="Piumi F."/>
            <person name="Punt P.J."/>
            <person name="Ram A.F."/>
            <person name="Ramon A."/>
            <person name="Rauscher S."/>
            <person name="Record E."/>
            <person name="Riano-Pachon D.M."/>
            <person name="Robert V."/>
            <person name="Roehrig J."/>
            <person name="Ruller R."/>
            <person name="Salamov A."/>
            <person name="Salih N.S."/>
            <person name="Samson R.A."/>
            <person name="Sandor E."/>
            <person name="Sanguinetti M."/>
            <person name="Schuetze T."/>
            <person name="Sepcic K."/>
            <person name="Shelest E."/>
            <person name="Sherlock G."/>
            <person name="Sophianopoulou V."/>
            <person name="Squina F.M."/>
            <person name="Sun H."/>
            <person name="Susca A."/>
            <person name="Todd R.B."/>
            <person name="Tsang A."/>
            <person name="Unkles S.E."/>
            <person name="van de Wiele N."/>
            <person name="van Rossen-Uffink D."/>
            <person name="Oliveira J.V."/>
            <person name="Vesth T.C."/>
            <person name="Visser J."/>
            <person name="Yu J.-H."/>
            <person name="Zhou M."/>
            <person name="Andersen M.R."/>
            <person name="Archer D.B."/>
            <person name="Baker S.E."/>
            <person name="Benoit I."/>
            <person name="Brakhage A.A."/>
            <person name="Braus G.H."/>
            <person name="Fischer R."/>
            <person name="Frisvad J.C."/>
            <person name="Goldman G.H."/>
            <person name="Houbraken J."/>
            <person name="Oakley B."/>
            <person name="Pocsi I."/>
            <person name="Scazzocchio C."/>
            <person name="Seiboth B."/>
            <person name="vanKuyk P.A."/>
            <person name="Wortman J."/>
            <person name="Dyer P.S."/>
            <person name="Grigoriev I.V."/>
        </authorList>
    </citation>
    <scope>NUCLEOTIDE SEQUENCE [LARGE SCALE GENOMIC DNA]</scope>
    <source>
        <strain evidence="4">CBS 506.65</strain>
    </source>
</reference>
<feature type="transmembrane region" description="Helical" evidence="2">
    <location>
        <begin position="77"/>
        <end position="100"/>
    </location>
</feature>
<dbReference type="STRING" id="1073090.A0A1L9SQ17"/>
<proteinExistence type="predicted"/>
<feature type="transmembrane region" description="Helical" evidence="2">
    <location>
        <begin position="177"/>
        <end position="201"/>
    </location>
</feature>
<gene>
    <name evidence="3" type="ORF">ASPZODRAFT_60124</name>
</gene>
<name>A0A1L9SQ17_9EURO</name>
<evidence type="ECO:0000313" key="4">
    <source>
        <dbReference type="Proteomes" id="UP000184188"/>
    </source>
</evidence>
<keyword evidence="2" id="KW-0812">Transmembrane</keyword>
<keyword evidence="2" id="KW-1133">Transmembrane helix</keyword>
<evidence type="ECO:0000313" key="3">
    <source>
        <dbReference type="EMBL" id="OJJ49325.1"/>
    </source>
</evidence>
<feature type="region of interest" description="Disordered" evidence="1">
    <location>
        <begin position="301"/>
        <end position="356"/>
    </location>
</feature>
<keyword evidence="4" id="KW-1185">Reference proteome</keyword>
<dbReference type="GeneID" id="34615359"/>
<dbReference type="OrthoDB" id="5352400at2759"/>
<dbReference type="VEuPathDB" id="FungiDB:ASPZODRAFT_60124"/>
<dbReference type="EMBL" id="KV878338">
    <property type="protein sequence ID" value="OJJ49325.1"/>
    <property type="molecule type" value="Genomic_DNA"/>
</dbReference>
<dbReference type="RefSeq" id="XP_022583835.1">
    <property type="nucleotide sequence ID" value="XM_022728895.1"/>
</dbReference>
<dbReference type="Proteomes" id="UP000184188">
    <property type="component" value="Unassembled WGS sequence"/>
</dbReference>
<feature type="transmembrane region" description="Helical" evidence="2">
    <location>
        <begin position="109"/>
        <end position="128"/>
    </location>
</feature>